<keyword evidence="4 6" id="KW-0472">Membrane</keyword>
<evidence type="ECO:0000256" key="3">
    <source>
        <dbReference type="ARBA" id="ARBA00022989"/>
    </source>
</evidence>
<evidence type="ECO:0000313" key="8">
    <source>
        <dbReference type="EMBL" id="JAC72690.1"/>
    </source>
</evidence>
<reference evidence="8" key="1">
    <citation type="submission" date="2014-05" db="EMBL/GenBank/DDBJ databases">
        <title>The transcriptome of the halophilic microalga Tetraselmis sp. GSL018 isolated from the Great Salt Lake, Utah.</title>
        <authorList>
            <person name="Jinkerson R.E."/>
            <person name="D'Adamo S."/>
            <person name="Posewitz M.C."/>
        </authorList>
    </citation>
    <scope>NUCLEOTIDE SEQUENCE</scope>
    <source>
        <strain evidence="8">GSL018</strain>
    </source>
</reference>
<feature type="transmembrane region" description="Helical" evidence="6">
    <location>
        <begin position="107"/>
        <end position="132"/>
    </location>
</feature>
<dbReference type="InterPro" id="IPR043203">
    <property type="entry name" value="VGCC_Ca_Na"/>
</dbReference>
<feature type="transmembrane region" description="Helical" evidence="6">
    <location>
        <begin position="6"/>
        <end position="26"/>
    </location>
</feature>
<evidence type="ECO:0000259" key="7">
    <source>
        <dbReference type="Pfam" id="PF00520"/>
    </source>
</evidence>
<evidence type="ECO:0000256" key="4">
    <source>
        <dbReference type="ARBA" id="ARBA00023136"/>
    </source>
</evidence>
<feature type="compositionally biased region" description="Low complexity" evidence="5">
    <location>
        <begin position="594"/>
        <end position="611"/>
    </location>
</feature>
<proteinExistence type="predicted"/>
<evidence type="ECO:0000256" key="6">
    <source>
        <dbReference type="SAM" id="Phobius"/>
    </source>
</evidence>
<feature type="transmembrane region" description="Helical" evidence="6">
    <location>
        <begin position="1391"/>
        <end position="1409"/>
    </location>
</feature>
<feature type="compositionally biased region" description="Polar residues" evidence="5">
    <location>
        <begin position="533"/>
        <end position="550"/>
    </location>
</feature>
<dbReference type="InterPro" id="IPR027359">
    <property type="entry name" value="Volt_channel_dom_sf"/>
</dbReference>
<evidence type="ECO:0000256" key="2">
    <source>
        <dbReference type="ARBA" id="ARBA00022692"/>
    </source>
</evidence>
<feature type="compositionally biased region" description="Low complexity" evidence="5">
    <location>
        <begin position="1847"/>
        <end position="1862"/>
    </location>
</feature>
<organism evidence="8">
    <name type="scientific">Tetraselmis sp. GSL018</name>
    <dbReference type="NCBI Taxonomy" id="582737"/>
    <lineage>
        <taxon>Eukaryota</taxon>
        <taxon>Viridiplantae</taxon>
        <taxon>Chlorophyta</taxon>
        <taxon>core chlorophytes</taxon>
        <taxon>Chlorodendrophyceae</taxon>
        <taxon>Chlorodendrales</taxon>
        <taxon>Chlorodendraceae</taxon>
        <taxon>Tetraselmis</taxon>
    </lineage>
</organism>
<feature type="compositionally biased region" description="Low complexity" evidence="5">
    <location>
        <begin position="433"/>
        <end position="451"/>
    </location>
</feature>
<dbReference type="PANTHER" id="PTHR10037:SF62">
    <property type="entry name" value="SODIUM CHANNEL PROTEIN 60E"/>
    <property type="match status" value="1"/>
</dbReference>
<protein>
    <submittedName>
        <fullName evidence="8">Voltage-dependent calcium channel L type alpha-1D</fullName>
    </submittedName>
</protein>
<feature type="compositionally biased region" description="Polar residues" evidence="5">
    <location>
        <begin position="1804"/>
        <end position="1823"/>
    </location>
</feature>
<sequence length="2046" mass="222559">MSLDMLQTLTTMNLVLTQIFTLEVILKMASLGVVKYFKDNFNTFDLVVVILSQVEIIIASTQDNNLSALQSLKTLRVLKAFRVFRIFKMFRYLESLRKIGEVLFKSMSSFVSIGLLTLLFNIVFAIMGLHVFGQYEPDIVYPNFRTFVDSCVLVFQVLTLEDWEVLAYSYARDAGYGAVAFFVAWVIVGNYVFLTLFLAVTLEAFESKYDTETAAQVASVVQEKLGLQQASEEGRNAAGGRGSTMSQEGAKVLVIASAKDSAADDGQQASPSTGREMAAGSEPSGKGSSPQADQSMLSPRDWTSNSSPRNASTPTAYGKLDLGRATKDRESIPVVPMHGEGSMSLEKPAENSIEYFLNAPEPSPESGPRADLGSREFHRPNADLQRLVSSRATAVSDIDEAQDAVQRLGSRSSLVRDEDTIETAPLMPADPLRPSAPATGRRPPRAAGPVAESDDNAAMGAPGPSPNERHGGSSSGAAIQVQGSFNPRLRMSSMARGGTGSGGHAASRSGRDLQQQKNAPLPGAERSDPQGDQGASGSAESGKVSVTGSFNPRLRMGSKQLRDGASAPATAAPLGAELPRTPGTPLGQAQAPPSLLATQQGASSSSTSTQLKRIGSRSTNESTSTGLGSFNPRLRMGGKEARGPIPTAGSRRGSLTSLPEEHDVLNSELPEEMNQAAQPFAADDSSHDSNSRRLKRNASRATNDSGTGSLSSFNPRRRFGQAEQPGGLPEVASQSSQSLRPAPSLQRTASRVTQESVASSAGSCNPRLRYGSGAAASGDGFHSRMSDAAEMEGRAAEHPQRPLMSGYSGDRSDFPGQAHDARPAANKFMGRLSSINLRRMSSIIMGQPHIPPVSAAGPAPAPAGSELGPPPINSKGRRGTMGALIQRIKGWSVGEESDSEETDDDDSNDGDGSSASDRQQAAGQGRLSKRRTTSVSSKVSQSRIEQEILQARELMGEEIPDEAASQMGIRKQRKEDYPPLVGKSLGLLDADNPFRSALYSICTNKYFDYTMFFFIIASCAAMVYEHPFIEDNSTEYWALHYVEIALTSIFGLEAVAKIVAFGMLPYARSVTNLLDLLIVVTSVLLLALETVASNLQAIKGLRVLRAAKPLRTLTRSKGMMLVFKSLSMSLMSMANVSVICLLFFIIFAILGVQLFSGEFYYCSQPRDIDGVVIRHKDNCTGLGEDGNPLEWSNNFLNFDNLGNALMTLFITSTLDGYVETMTLAMSTRGKDHQPMLGANAGSFLFFCIFIMVCAFCLLNLYVGVVFFQFTRIRMLSEAGSAFLTSSQREWLEMSRMVLKTSPLDKVAAPKGRFRRWCYDICMTAAFEYFMIAVIVINVAFMASEQYNMSDAHEDVSDISNLVFTSMFILEAAFKLTGTGWASYWRNSWNRFDLFVVATSVLDLIVTYFGNSFGSFLQVLRVQKLFRLMRVSRVLKLMKNLKGVRSLFSTLVSSLPAFWSVGSLLVLLFFIYAYVGVLLFGTVRINEGMNHHANFTKFWKALNVLLRVATNDDWYPIMKDCMASPPDCDPELGDCGSPVAQWYFSSFVCFVSIIVLNLFTSVVIENFEKQMDQDSWKIMPTMLEEFRELWSHYDDGTSTITPRDLHHLLTRLSPPLGLSRSTTNAELLRFVASLDIPLENGRVPFHRTLFELVRRVSETEIPEGQMKDGIENMVKNAFGNQMHDDMMTFNMAMIVMRLQRKWRANVRSNKIKASRARRRARMDGLVSFEELLKRKDEYADEIMDARMDGQPWVFDDSAGMGSIASWALISAGKAAPQVGKSLRNTTRRGTYFFNGLGQRMQAAFGSNASPSTRTTMNSSKQSPASGGLAGRLRRRLGTVALQAGGSQGISSTRSTRTTKLSGGQSKRGLWRGRNSVVPAQAANLAELAQQNIAARERSLTSASENAKKIQAGSGQDARARYNMGHINVGTAISDWQQYANAAMLQEMMEDGISDSDSEPAGSDGEATAYSSDAPAYSTDHEIEGHSRSSMPELAAPAEAPIEEKAFEPAQKEKAGKNSGKDLVNETALQSLLDDISDSGSSAGGRGG</sequence>
<feature type="region of interest" description="Disordered" evidence="5">
    <location>
        <begin position="409"/>
        <end position="659"/>
    </location>
</feature>
<feature type="compositionally biased region" description="Polar residues" evidence="5">
    <location>
        <begin position="699"/>
        <end position="714"/>
    </location>
</feature>
<feature type="transmembrane region" description="Helical" evidence="6">
    <location>
        <begin position="1541"/>
        <end position="1563"/>
    </location>
</feature>
<feature type="compositionally biased region" description="Basic and acidic residues" evidence="5">
    <location>
        <begin position="781"/>
        <end position="800"/>
    </location>
</feature>
<feature type="transmembrane region" description="Helical" evidence="6">
    <location>
        <begin position="1006"/>
        <end position="1024"/>
    </location>
</feature>
<dbReference type="EMBL" id="GBEZ01013278">
    <property type="protein sequence ID" value="JAC72690.1"/>
    <property type="molecule type" value="Transcribed_RNA"/>
</dbReference>
<feature type="region of interest" description="Disordered" evidence="5">
    <location>
        <begin position="1804"/>
        <end position="1827"/>
    </location>
</feature>
<feature type="compositionally biased region" description="Basic and acidic residues" evidence="5">
    <location>
        <begin position="2000"/>
        <end position="2022"/>
    </location>
</feature>
<feature type="transmembrane region" description="Helical" evidence="6">
    <location>
        <begin position="1036"/>
        <end position="1064"/>
    </location>
</feature>
<feature type="region of interest" description="Disordered" evidence="5">
    <location>
        <begin position="678"/>
        <end position="802"/>
    </location>
</feature>
<feature type="region of interest" description="Disordered" evidence="5">
    <location>
        <begin position="1842"/>
        <end position="1869"/>
    </location>
</feature>
<dbReference type="Gene3D" id="1.10.287.70">
    <property type="match status" value="3"/>
</dbReference>
<feature type="transmembrane region" description="Helical" evidence="6">
    <location>
        <begin position="1076"/>
        <end position="1098"/>
    </location>
</feature>
<feature type="compositionally biased region" description="Polar residues" evidence="5">
    <location>
        <begin position="475"/>
        <end position="485"/>
    </location>
</feature>
<feature type="region of interest" description="Disordered" evidence="5">
    <location>
        <begin position="1950"/>
        <end position="2024"/>
    </location>
</feature>
<dbReference type="Gene3D" id="1.10.238.10">
    <property type="entry name" value="EF-hand"/>
    <property type="match status" value="1"/>
</dbReference>
<name>A0A061RPV3_9CHLO</name>
<dbReference type="PANTHER" id="PTHR10037">
    <property type="entry name" value="VOLTAGE-GATED CATION CHANNEL CALCIUM AND SODIUM"/>
    <property type="match status" value="1"/>
</dbReference>
<dbReference type="SUPFAM" id="SSF81324">
    <property type="entry name" value="Voltage-gated potassium channels"/>
    <property type="match status" value="3"/>
</dbReference>
<feature type="compositionally biased region" description="Low complexity" evidence="5">
    <location>
        <begin position="564"/>
        <end position="579"/>
    </location>
</feature>
<accession>A0A061RPV3</accession>
<feature type="compositionally biased region" description="Basic and acidic residues" evidence="5">
    <location>
        <begin position="321"/>
        <end position="331"/>
    </location>
</feature>
<feature type="compositionally biased region" description="Polar residues" evidence="5">
    <location>
        <begin position="933"/>
        <end position="942"/>
    </location>
</feature>
<feature type="transmembrane region" description="Helical" evidence="6">
    <location>
        <begin position="1119"/>
        <end position="1150"/>
    </location>
</feature>
<feature type="domain" description="Ion transport" evidence="7">
    <location>
        <begin position="7"/>
        <end position="211"/>
    </location>
</feature>
<dbReference type="InterPro" id="IPR005821">
    <property type="entry name" value="Ion_trans_dom"/>
</dbReference>
<feature type="domain" description="Ion transport" evidence="7">
    <location>
        <begin position="1325"/>
        <end position="1572"/>
    </location>
</feature>
<keyword evidence="2 6" id="KW-0812">Transmembrane</keyword>
<keyword evidence="3 6" id="KW-1133">Transmembrane helix</keyword>
<dbReference type="GO" id="GO:0001518">
    <property type="term" value="C:voltage-gated sodium channel complex"/>
    <property type="evidence" value="ECO:0007669"/>
    <property type="project" value="TreeGrafter"/>
</dbReference>
<feature type="transmembrane region" description="Helical" evidence="6">
    <location>
        <begin position="1320"/>
        <end position="1342"/>
    </location>
</feature>
<feature type="compositionally biased region" description="Polar residues" evidence="5">
    <location>
        <begin position="286"/>
        <end position="315"/>
    </location>
</feature>
<feature type="region of interest" description="Disordered" evidence="5">
    <location>
        <begin position="259"/>
        <end position="345"/>
    </location>
</feature>
<evidence type="ECO:0000256" key="1">
    <source>
        <dbReference type="ARBA" id="ARBA00004141"/>
    </source>
</evidence>
<gene>
    <name evidence="8" type="primary">CACNA1D</name>
    <name evidence="8" type="ORF">TSPGSL018_30712</name>
</gene>
<feature type="domain" description="Ion transport" evidence="7">
    <location>
        <begin position="1004"/>
        <end position="1272"/>
    </location>
</feature>
<feature type="transmembrane region" description="Helical" evidence="6">
    <location>
        <begin position="175"/>
        <end position="200"/>
    </location>
</feature>
<feature type="transmembrane region" description="Helical" evidence="6">
    <location>
        <begin position="1362"/>
        <end position="1384"/>
    </location>
</feature>
<feature type="compositionally biased region" description="Polar residues" evidence="5">
    <location>
        <begin position="616"/>
        <end position="628"/>
    </location>
</feature>
<dbReference type="Pfam" id="PF00520">
    <property type="entry name" value="Ion_trans"/>
    <property type="match status" value="3"/>
</dbReference>
<feature type="transmembrane region" description="Helical" evidence="6">
    <location>
        <begin position="1456"/>
        <end position="1479"/>
    </location>
</feature>
<dbReference type="Gene3D" id="1.20.120.350">
    <property type="entry name" value="Voltage-gated potassium channels. Chain C"/>
    <property type="match status" value="3"/>
</dbReference>
<evidence type="ECO:0000256" key="5">
    <source>
        <dbReference type="SAM" id="MobiDB-lite"/>
    </source>
</evidence>
<dbReference type="GO" id="GO:0005248">
    <property type="term" value="F:voltage-gated sodium channel activity"/>
    <property type="evidence" value="ECO:0007669"/>
    <property type="project" value="TreeGrafter"/>
</dbReference>
<feature type="transmembrane region" description="Helical" evidence="6">
    <location>
        <begin position="1243"/>
        <end position="1267"/>
    </location>
</feature>
<feature type="compositionally biased region" description="Low complexity" evidence="5">
    <location>
        <begin position="852"/>
        <end position="867"/>
    </location>
</feature>
<feature type="region of interest" description="Disordered" evidence="5">
    <location>
        <begin position="848"/>
        <end position="942"/>
    </location>
</feature>
<feature type="compositionally biased region" description="Polar residues" evidence="5">
    <location>
        <begin position="732"/>
        <end position="763"/>
    </location>
</feature>
<comment type="subcellular location">
    <subcellularLocation>
        <location evidence="1">Membrane</location>
        <topology evidence="1">Multi-pass membrane protein</topology>
    </subcellularLocation>
</comment>
<feature type="compositionally biased region" description="Acidic residues" evidence="5">
    <location>
        <begin position="895"/>
        <end position="909"/>
    </location>
</feature>